<dbReference type="PANTHER" id="PTHR34107:SF7">
    <property type="entry name" value="SLR2092 PROTEIN"/>
    <property type="match status" value="1"/>
</dbReference>
<reference evidence="2 3" key="1">
    <citation type="submission" date="2021-01" db="EMBL/GenBank/DDBJ databases">
        <title>Chryseolinea sp. Jin1 Genome sequencing and assembly.</title>
        <authorList>
            <person name="Kim I."/>
        </authorList>
    </citation>
    <scope>NUCLEOTIDE SEQUENCE [LARGE SCALE GENOMIC DNA]</scope>
    <source>
        <strain evidence="2 3">Jin1</strain>
    </source>
</reference>
<keyword evidence="2" id="KW-0540">Nuclease</keyword>
<keyword evidence="2" id="KW-0378">Hydrolase</keyword>
<dbReference type="PANTHER" id="PTHR34107">
    <property type="entry name" value="SLL0198 PROTEIN-RELATED"/>
    <property type="match status" value="1"/>
</dbReference>
<dbReference type="EMBL" id="JAERRB010000006">
    <property type="protein sequence ID" value="MBL0743417.1"/>
    <property type="molecule type" value="Genomic_DNA"/>
</dbReference>
<proteinExistence type="predicted"/>
<evidence type="ECO:0000313" key="3">
    <source>
        <dbReference type="Proteomes" id="UP000613030"/>
    </source>
</evidence>
<keyword evidence="3" id="KW-1185">Reference proteome</keyword>
<gene>
    <name evidence="2" type="ORF">JI741_19445</name>
</gene>
<dbReference type="InterPro" id="IPR008538">
    <property type="entry name" value="Uma2"/>
</dbReference>
<comment type="caution">
    <text evidence="2">The sequence shown here is derived from an EMBL/GenBank/DDBJ whole genome shotgun (WGS) entry which is preliminary data.</text>
</comment>
<dbReference type="GO" id="GO:0004519">
    <property type="term" value="F:endonuclease activity"/>
    <property type="evidence" value="ECO:0007669"/>
    <property type="project" value="UniProtKB-KW"/>
</dbReference>
<name>A0ABS1KVZ0_9BACT</name>
<dbReference type="Pfam" id="PF05685">
    <property type="entry name" value="Uma2"/>
    <property type="match status" value="1"/>
</dbReference>
<dbReference type="Gene3D" id="3.90.1570.10">
    <property type="entry name" value="tt1808, chain A"/>
    <property type="match status" value="1"/>
</dbReference>
<dbReference type="Proteomes" id="UP000613030">
    <property type="component" value="Unassembled WGS sequence"/>
</dbReference>
<protein>
    <submittedName>
        <fullName evidence="2">Uma2 family endonuclease</fullName>
    </submittedName>
</protein>
<dbReference type="SUPFAM" id="SSF52980">
    <property type="entry name" value="Restriction endonuclease-like"/>
    <property type="match status" value="1"/>
</dbReference>
<evidence type="ECO:0000313" key="2">
    <source>
        <dbReference type="EMBL" id="MBL0743417.1"/>
    </source>
</evidence>
<sequence>MRSTPPKSYPEGLTDDEFFVVCESHPGWRFERDVTGKVTVMSPVGANSSNKNFTLTVLFGNWLHEHPELGYAFDSSAGFTLPDGSIRSPDLSWIKKERWEVLTPEERNKFAPVCPDFVVELRSASDVLKTLQTKMTEWINNGCQLGWLIDPLEQKVFIYQPGKPPEEFSGFHHKLSGGALLPEFELDLLKLK</sequence>
<dbReference type="InterPro" id="IPR011335">
    <property type="entry name" value="Restrct_endonuc-II-like"/>
</dbReference>
<evidence type="ECO:0000259" key="1">
    <source>
        <dbReference type="Pfam" id="PF05685"/>
    </source>
</evidence>
<dbReference type="InterPro" id="IPR012296">
    <property type="entry name" value="Nuclease_put_TT1808"/>
</dbReference>
<keyword evidence="2" id="KW-0255">Endonuclease</keyword>
<dbReference type="RefSeq" id="WP_202012748.1">
    <property type="nucleotide sequence ID" value="NZ_JAERRB010000006.1"/>
</dbReference>
<feature type="domain" description="Putative restriction endonuclease" evidence="1">
    <location>
        <begin position="16"/>
        <end position="188"/>
    </location>
</feature>
<dbReference type="CDD" id="cd06260">
    <property type="entry name" value="DUF820-like"/>
    <property type="match status" value="1"/>
</dbReference>
<accession>A0ABS1KVZ0</accession>
<organism evidence="2 3">
    <name type="scientific">Chryseolinea lacunae</name>
    <dbReference type="NCBI Taxonomy" id="2801331"/>
    <lineage>
        <taxon>Bacteria</taxon>
        <taxon>Pseudomonadati</taxon>
        <taxon>Bacteroidota</taxon>
        <taxon>Cytophagia</taxon>
        <taxon>Cytophagales</taxon>
        <taxon>Fulvivirgaceae</taxon>
        <taxon>Chryseolinea</taxon>
    </lineage>
</organism>